<dbReference type="EMBL" id="ASPP01009749">
    <property type="protein sequence ID" value="ETO23718.1"/>
    <property type="molecule type" value="Genomic_DNA"/>
</dbReference>
<dbReference type="Gene3D" id="3.40.50.300">
    <property type="entry name" value="P-loop containing nucleotide triphosphate hydrolases"/>
    <property type="match status" value="1"/>
</dbReference>
<accession>X6NCU5</accession>
<dbReference type="OrthoDB" id="567086at2759"/>
<evidence type="ECO:0000313" key="2">
    <source>
        <dbReference type="EMBL" id="ETO23718.1"/>
    </source>
</evidence>
<dbReference type="InterPro" id="IPR050566">
    <property type="entry name" value="Deoxyribonucleoside_kinase"/>
</dbReference>
<gene>
    <name evidence="2" type="ORF">RFI_13460</name>
</gene>
<dbReference type="Pfam" id="PF01712">
    <property type="entry name" value="dNK"/>
    <property type="match status" value="1"/>
</dbReference>
<reference evidence="2 3" key="1">
    <citation type="journal article" date="2013" name="Curr. Biol.">
        <title>The Genome of the Foraminiferan Reticulomyxa filosa.</title>
        <authorList>
            <person name="Glockner G."/>
            <person name="Hulsmann N."/>
            <person name="Schleicher M."/>
            <person name="Noegel A.A."/>
            <person name="Eichinger L."/>
            <person name="Gallinger C."/>
            <person name="Pawlowski J."/>
            <person name="Sierra R."/>
            <person name="Euteneuer U."/>
            <person name="Pillet L."/>
            <person name="Moustafa A."/>
            <person name="Platzer M."/>
            <person name="Groth M."/>
            <person name="Szafranski K."/>
            <person name="Schliwa M."/>
        </authorList>
    </citation>
    <scope>NUCLEOTIDE SEQUENCE [LARGE SCALE GENOMIC DNA]</scope>
</reference>
<keyword evidence="3" id="KW-1185">Reference proteome</keyword>
<keyword evidence="2" id="KW-0808">Transferase</keyword>
<dbReference type="InterPro" id="IPR031314">
    <property type="entry name" value="DNK_dom"/>
</dbReference>
<dbReference type="PANTHER" id="PTHR10513">
    <property type="entry name" value="DEOXYNUCLEOSIDE KINASE"/>
    <property type="match status" value="1"/>
</dbReference>
<organism evidence="2 3">
    <name type="scientific">Reticulomyxa filosa</name>
    <dbReference type="NCBI Taxonomy" id="46433"/>
    <lineage>
        <taxon>Eukaryota</taxon>
        <taxon>Sar</taxon>
        <taxon>Rhizaria</taxon>
        <taxon>Retaria</taxon>
        <taxon>Foraminifera</taxon>
        <taxon>Monothalamids</taxon>
        <taxon>Reticulomyxidae</taxon>
        <taxon>Reticulomyxa</taxon>
    </lineage>
</organism>
<feature type="domain" description="Deoxynucleoside kinase" evidence="1">
    <location>
        <begin position="48"/>
        <end position="308"/>
    </location>
</feature>
<dbReference type="SUPFAM" id="SSF52540">
    <property type="entry name" value="P-loop containing nucleoside triphosphate hydrolases"/>
    <property type="match status" value="1"/>
</dbReference>
<dbReference type="AlphaFoldDB" id="X6NCU5"/>
<dbReference type="InterPro" id="IPR027417">
    <property type="entry name" value="P-loop_NTPase"/>
</dbReference>
<protein>
    <submittedName>
        <fullName evidence="2">Deoxycytidine kinase</fullName>
    </submittedName>
</protein>
<proteinExistence type="predicted"/>
<evidence type="ECO:0000259" key="1">
    <source>
        <dbReference type="Pfam" id="PF01712"/>
    </source>
</evidence>
<comment type="caution">
    <text evidence="2">The sequence shown here is derived from an EMBL/GenBank/DDBJ whole genome shotgun (WGS) entry which is preliminary data.</text>
</comment>
<evidence type="ECO:0000313" key="3">
    <source>
        <dbReference type="Proteomes" id="UP000023152"/>
    </source>
</evidence>
<dbReference type="PANTHER" id="PTHR10513:SF35">
    <property type="entry name" value="DEOXYADENOSINE KINASE"/>
    <property type="match status" value="1"/>
</dbReference>
<name>X6NCU5_RETFI</name>
<keyword evidence="2" id="KW-0418">Kinase</keyword>
<dbReference type="GO" id="GO:0019136">
    <property type="term" value="F:deoxynucleoside kinase activity"/>
    <property type="evidence" value="ECO:0007669"/>
    <property type="project" value="TreeGrafter"/>
</dbReference>
<dbReference type="GO" id="GO:0005739">
    <property type="term" value="C:mitochondrion"/>
    <property type="evidence" value="ECO:0007669"/>
    <property type="project" value="TreeGrafter"/>
</dbReference>
<dbReference type="Proteomes" id="UP000023152">
    <property type="component" value="Unassembled WGS sequence"/>
</dbReference>
<sequence length="328" mass="38591">MKGLSNNLLKESSKFTSKLHNTTLSDFPNLLKSLDTTLQKKPHNVKLFAIEGIIAAGKSTLLRTWKRHTSFKNTWIVPEPISAWKDVRNFDSFLPWNGRLLEHDELFDASIQESHEFNLLAAMYEKGSRWCYTFQQNKTFFKTSKKNVKKTWALQTQVISMQNAIDQIQKHQNKDETHVVLVERSIYSNYIFASIMRDNGDLDAKEWHMYRHNFHYFWQQFPRYDGILFLNTDVETAMNRLHVRQRSGEVTGVPKEYQEKLLDRHSILFNDCERYGHMPVLRIYEKGLNLKENEIHKKKTIGGIDSFIGNSQRHRIEFATFNTEAVAQ</sequence>